<keyword evidence="8 10" id="KW-0472">Membrane</keyword>
<evidence type="ECO:0000256" key="6">
    <source>
        <dbReference type="ARBA" id="ARBA00022824"/>
    </source>
</evidence>
<reference evidence="11 12" key="1">
    <citation type="submission" date="2023-09" db="EMBL/GenBank/DDBJ databases">
        <title>Nesidiocoris tenuis whole genome shotgun sequence.</title>
        <authorList>
            <person name="Shibata T."/>
            <person name="Shimoda M."/>
            <person name="Kobayashi T."/>
            <person name="Uehara T."/>
        </authorList>
    </citation>
    <scope>NUCLEOTIDE SEQUENCE [LARGE SCALE GENOMIC DNA]</scope>
    <source>
        <strain evidence="11 12">Japan</strain>
    </source>
</reference>
<dbReference type="EMBL" id="AP028912">
    <property type="protein sequence ID" value="BES93192.1"/>
    <property type="molecule type" value="Genomic_DNA"/>
</dbReference>
<evidence type="ECO:0000256" key="5">
    <source>
        <dbReference type="ARBA" id="ARBA00022692"/>
    </source>
</evidence>
<dbReference type="PANTHER" id="PTHR21072">
    <property type="entry name" value="GPI TRANSAMIDASE COMPONENT PIG-S"/>
    <property type="match status" value="1"/>
</dbReference>
<accession>A0ABN7ALS4</accession>
<keyword evidence="12" id="KW-1185">Reference proteome</keyword>
<evidence type="ECO:0000256" key="3">
    <source>
        <dbReference type="ARBA" id="ARBA00005316"/>
    </source>
</evidence>
<evidence type="ECO:0000313" key="11">
    <source>
        <dbReference type="EMBL" id="BES93192.1"/>
    </source>
</evidence>
<gene>
    <name evidence="11" type="ORF">NTJ_06002</name>
</gene>
<organism evidence="11 12">
    <name type="scientific">Nesidiocoris tenuis</name>
    <dbReference type="NCBI Taxonomy" id="355587"/>
    <lineage>
        <taxon>Eukaryota</taxon>
        <taxon>Metazoa</taxon>
        <taxon>Ecdysozoa</taxon>
        <taxon>Arthropoda</taxon>
        <taxon>Hexapoda</taxon>
        <taxon>Insecta</taxon>
        <taxon>Pterygota</taxon>
        <taxon>Neoptera</taxon>
        <taxon>Paraneoptera</taxon>
        <taxon>Hemiptera</taxon>
        <taxon>Heteroptera</taxon>
        <taxon>Panheteroptera</taxon>
        <taxon>Cimicomorpha</taxon>
        <taxon>Miridae</taxon>
        <taxon>Dicyphina</taxon>
        <taxon>Nesidiocoris</taxon>
    </lineage>
</organism>
<evidence type="ECO:0000256" key="10">
    <source>
        <dbReference type="SAM" id="Phobius"/>
    </source>
</evidence>
<evidence type="ECO:0000256" key="4">
    <source>
        <dbReference type="ARBA" id="ARBA00022502"/>
    </source>
</evidence>
<dbReference type="PANTHER" id="PTHR21072:SF13">
    <property type="entry name" value="GPI TRANSAMIDASE COMPONENT PIG-S"/>
    <property type="match status" value="1"/>
</dbReference>
<comment type="subcellular location">
    <subcellularLocation>
        <location evidence="1">Endoplasmic reticulum membrane</location>
        <topology evidence="1">Multi-pass membrane protein</topology>
    </subcellularLocation>
</comment>
<dbReference type="Pfam" id="PF10510">
    <property type="entry name" value="PIG-S"/>
    <property type="match status" value="1"/>
</dbReference>
<sequence>MVAGMYRMGAAISFAVMLLIIGIPLWWKTTEVHRAALPYRQIESIDPSNITIQMKIYVSSPVDRFNELAKIVESTFSEHTVLKVALVPFKIPSSEAVSFAMLEKSSAWIPSDTVGNLILVQVPSISDHDIVVNNGRVIYFTPNADLHTIATTVKDQILQDSRLQNKIESIVSPESARSSDSDIQKAMRASPDYDVIVSVVNSEPSRIKIDWALKADLKRYLQPLMDQIDDVSSHAVKSQWLYLLDLGEVPKRDSAGVNVISYSQLPHIITPLEKKLGFGISRNPCVHLVLYVVSCAQTPMKFLSESGDYVDSMISPLWGGIQLLNPSDEYCANGTSLVPNSKEVIGLFTSQFHSLLGISQQVSEGPVHFIRPIGPLLSTWALDLLYRTRIVEQITSASLTLKSLSKLLGEIGNIVINEDVAGSINLAVEHVTKAKTLLSQGKLVDALYFSKSAFSASEQAFSNPSLLALLYFPDDQKYAVYIPLFLPIMIPVLMSLKRIYSGVFSEKSTF</sequence>
<evidence type="ECO:0000256" key="8">
    <source>
        <dbReference type="ARBA" id="ARBA00023136"/>
    </source>
</evidence>
<dbReference type="Proteomes" id="UP001307889">
    <property type="component" value="Chromosome 4"/>
</dbReference>
<keyword evidence="7 10" id="KW-1133">Transmembrane helix</keyword>
<protein>
    <submittedName>
        <fullName evidence="11">GPI transamidase component</fullName>
    </submittedName>
</protein>
<keyword evidence="6" id="KW-0256">Endoplasmic reticulum</keyword>
<evidence type="ECO:0000256" key="7">
    <source>
        <dbReference type="ARBA" id="ARBA00022989"/>
    </source>
</evidence>
<keyword evidence="4" id="KW-0337">GPI-anchor biosynthesis</keyword>
<evidence type="ECO:0000313" key="12">
    <source>
        <dbReference type="Proteomes" id="UP001307889"/>
    </source>
</evidence>
<name>A0ABN7ALS4_9HEMI</name>
<evidence type="ECO:0000256" key="9">
    <source>
        <dbReference type="ARBA" id="ARBA00023180"/>
    </source>
</evidence>
<feature type="transmembrane region" description="Helical" evidence="10">
    <location>
        <begin position="7"/>
        <end position="27"/>
    </location>
</feature>
<evidence type="ECO:0000256" key="1">
    <source>
        <dbReference type="ARBA" id="ARBA00004477"/>
    </source>
</evidence>
<comment type="pathway">
    <text evidence="2">Glycolipid biosynthesis; glycosylphosphatidylinositol-anchor biosynthesis.</text>
</comment>
<comment type="similarity">
    <text evidence="3">Belongs to the PIGS family.</text>
</comment>
<evidence type="ECO:0000256" key="2">
    <source>
        <dbReference type="ARBA" id="ARBA00004687"/>
    </source>
</evidence>
<keyword evidence="9" id="KW-0325">Glycoprotein</keyword>
<proteinExistence type="inferred from homology"/>
<dbReference type="InterPro" id="IPR019540">
    <property type="entry name" value="PtdIno-glycan_biosynth_class_S"/>
</dbReference>
<keyword evidence="5 10" id="KW-0812">Transmembrane</keyword>